<dbReference type="PANTHER" id="PTHR42795">
    <property type="entry name" value="ALANINE DEHYDROGENASE"/>
    <property type="match status" value="1"/>
</dbReference>
<protein>
    <recommendedName>
        <fullName evidence="1">Alanine dehydrogenase/pyridine nucleotide transhydrogenase N-terminal domain-containing protein</fullName>
    </recommendedName>
</protein>
<sequence>MIIGVLKEIHPGERRVAMAPSVAKQCIKNGHSVLLEHGAGIIANFTDDQYEDSGVEIV</sequence>
<feature type="non-terminal residue" evidence="2">
    <location>
        <position position="1"/>
    </location>
</feature>
<dbReference type="GO" id="GO:0005886">
    <property type="term" value="C:plasma membrane"/>
    <property type="evidence" value="ECO:0007669"/>
    <property type="project" value="TreeGrafter"/>
</dbReference>
<dbReference type="AlphaFoldDB" id="A0A381P7R5"/>
<dbReference type="GO" id="GO:0000286">
    <property type="term" value="F:alanine dehydrogenase activity"/>
    <property type="evidence" value="ECO:0007669"/>
    <property type="project" value="TreeGrafter"/>
</dbReference>
<dbReference type="InterPro" id="IPR007886">
    <property type="entry name" value="AlaDH/PNT_N"/>
</dbReference>
<dbReference type="Pfam" id="PF05222">
    <property type="entry name" value="AlaDh_PNT_N"/>
    <property type="match status" value="1"/>
</dbReference>
<feature type="domain" description="Alanine dehydrogenase/pyridine nucleotide transhydrogenase N-terminal" evidence="1">
    <location>
        <begin position="4"/>
        <end position="58"/>
    </location>
</feature>
<dbReference type="GO" id="GO:0006524">
    <property type="term" value="P:alanine catabolic process"/>
    <property type="evidence" value="ECO:0007669"/>
    <property type="project" value="TreeGrafter"/>
</dbReference>
<dbReference type="SUPFAM" id="SSF52283">
    <property type="entry name" value="Formate/glycerate dehydrogenase catalytic domain-like"/>
    <property type="match status" value="1"/>
</dbReference>
<reference evidence="2" key="1">
    <citation type="submission" date="2018-05" db="EMBL/GenBank/DDBJ databases">
        <authorList>
            <person name="Lanie J.A."/>
            <person name="Ng W.-L."/>
            <person name="Kazmierczak K.M."/>
            <person name="Andrzejewski T.M."/>
            <person name="Davidsen T.M."/>
            <person name="Wayne K.J."/>
            <person name="Tettelin H."/>
            <person name="Glass J.I."/>
            <person name="Rusch D."/>
            <person name="Podicherti R."/>
            <person name="Tsui H.-C.T."/>
            <person name="Winkler M.E."/>
        </authorList>
    </citation>
    <scope>NUCLEOTIDE SEQUENCE</scope>
</reference>
<gene>
    <name evidence="2" type="ORF">METZ01_LOCUS15845</name>
</gene>
<proteinExistence type="predicted"/>
<evidence type="ECO:0000313" key="2">
    <source>
        <dbReference type="EMBL" id="SUZ62991.1"/>
    </source>
</evidence>
<dbReference type="EMBL" id="UINC01000901">
    <property type="protein sequence ID" value="SUZ62991.1"/>
    <property type="molecule type" value="Genomic_DNA"/>
</dbReference>
<accession>A0A381P7R5</accession>
<dbReference type="Gene3D" id="3.40.50.720">
    <property type="entry name" value="NAD(P)-binding Rossmann-like Domain"/>
    <property type="match status" value="1"/>
</dbReference>
<feature type="non-terminal residue" evidence="2">
    <location>
        <position position="58"/>
    </location>
</feature>
<evidence type="ECO:0000259" key="1">
    <source>
        <dbReference type="Pfam" id="PF05222"/>
    </source>
</evidence>
<organism evidence="2">
    <name type="scientific">marine metagenome</name>
    <dbReference type="NCBI Taxonomy" id="408172"/>
    <lineage>
        <taxon>unclassified sequences</taxon>
        <taxon>metagenomes</taxon>
        <taxon>ecological metagenomes</taxon>
    </lineage>
</organism>
<name>A0A381P7R5_9ZZZZ</name>
<dbReference type="PANTHER" id="PTHR42795:SF1">
    <property type="entry name" value="ALANINE DEHYDROGENASE"/>
    <property type="match status" value="1"/>
</dbReference>